<gene>
    <name evidence="1" type="ORF">orf30o</name>
</gene>
<reference evidence="1" key="1">
    <citation type="submission" date="2006-11" db="EMBL/GenBank/DDBJ databases">
        <title>Characterization of lipooligosaccharide biosynthetic loci of Campylobacter jejuni reveals mosaic organizations.</title>
        <authorList>
            <person name="Parker C.T."/>
            <person name="Horn S.T."/>
        </authorList>
    </citation>
    <scope>NUCLEOTIDE SEQUENCE</scope>
    <source>
        <strain evidence="1">RM3423</strain>
    </source>
</reference>
<dbReference type="EMBL" id="EF143352">
    <property type="protein sequence ID" value="ABN41493.1"/>
    <property type="molecule type" value="Genomic_DNA"/>
</dbReference>
<protein>
    <submittedName>
        <fullName evidence="1">Putative glycosyltransferase</fullName>
    </submittedName>
</protein>
<evidence type="ECO:0000313" key="1">
    <source>
        <dbReference type="EMBL" id="ABN41493.1"/>
    </source>
</evidence>
<name>A3EYT6_CAMJU</name>
<sequence>MAIFKKIYKGKSMKKSKSIQIIKQQGIAEFIKYKKNKIYTKYEKKFNINIFTPYLLKFCKPLKDDYKFILFSYGVSGHWAFKSFLKYCELDDFVLYQNNYSYYKEYKNFNKKNYYIEIAWYQSMQPKYKHISKILNKNKPVVILTRDPISRLKTMVNHGSYKIEELGKNELKNFYINEDIFENLDRISYTDKNGHNANLKKPDLSSIYFIVNEELSFSYFSNINLIKNKNILYVDTKSISKDNAFATIKTLAKELNFKEPNDNDEYKFKQKFWNELYYLLPYRLIVNNDILIIVSDENKVFLDNDKHYNEIKDDLIDIKKELVNTKSKLFDKISINIENKNWTIIKDDKALINDLREYFEKFMIILEKKANERLENMVKEEDVLNYLKEHQDLGKKIKNILDYELQHIKEHRPDIINSWECYKKFLEIF</sequence>
<dbReference type="AlphaFoldDB" id="A3EYT6"/>
<keyword evidence="1" id="KW-0808">Transferase</keyword>
<dbReference type="GO" id="GO:0016740">
    <property type="term" value="F:transferase activity"/>
    <property type="evidence" value="ECO:0007669"/>
    <property type="project" value="UniProtKB-KW"/>
</dbReference>
<proteinExistence type="predicted"/>
<organism evidence="1">
    <name type="scientific">Campylobacter jejuni</name>
    <dbReference type="NCBI Taxonomy" id="197"/>
    <lineage>
        <taxon>Bacteria</taxon>
        <taxon>Pseudomonadati</taxon>
        <taxon>Campylobacterota</taxon>
        <taxon>Epsilonproteobacteria</taxon>
        <taxon>Campylobacterales</taxon>
        <taxon>Campylobacteraceae</taxon>
        <taxon>Campylobacter</taxon>
    </lineage>
</organism>
<dbReference type="InterPro" id="IPR021353">
    <property type="entry name" value="DUF2972"/>
</dbReference>
<dbReference type="Pfam" id="PF11186">
    <property type="entry name" value="DUF2972"/>
    <property type="match status" value="1"/>
</dbReference>
<accession>A3EYT6</accession>